<dbReference type="RefSeq" id="WP_111478236.1">
    <property type="nucleotide sequence ID" value="NZ_QHKM01000003.1"/>
</dbReference>
<dbReference type="InterPro" id="IPR016181">
    <property type="entry name" value="Acyl_CoA_acyltransferase"/>
</dbReference>
<accession>A0A328BJJ2</accession>
<organism evidence="2 3">
    <name type="scientific">Hymenobacter edaphi</name>
    <dbReference type="NCBI Taxonomy" id="2211146"/>
    <lineage>
        <taxon>Bacteria</taxon>
        <taxon>Pseudomonadati</taxon>
        <taxon>Bacteroidota</taxon>
        <taxon>Cytophagia</taxon>
        <taxon>Cytophagales</taxon>
        <taxon>Hymenobacteraceae</taxon>
        <taxon>Hymenobacter</taxon>
    </lineage>
</organism>
<dbReference type="Gene3D" id="3.40.630.30">
    <property type="match status" value="1"/>
</dbReference>
<dbReference type="AlphaFoldDB" id="A0A328BJJ2"/>
<dbReference type="PROSITE" id="PS51186">
    <property type="entry name" value="GNAT"/>
    <property type="match status" value="1"/>
</dbReference>
<keyword evidence="2" id="KW-0808">Transferase</keyword>
<comment type="caution">
    <text evidence="2">The sequence shown here is derived from an EMBL/GenBank/DDBJ whole genome shotgun (WGS) entry which is preliminary data.</text>
</comment>
<dbReference type="PANTHER" id="PTHR43415">
    <property type="entry name" value="SPERMIDINE N(1)-ACETYLTRANSFERASE"/>
    <property type="match status" value="1"/>
</dbReference>
<dbReference type="SUPFAM" id="SSF55729">
    <property type="entry name" value="Acyl-CoA N-acyltransferases (Nat)"/>
    <property type="match status" value="1"/>
</dbReference>
<dbReference type="Pfam" id="PF13302">
    <property type="entry name" value="Acetyltransf_3"/>
    <property type="match status" value="1"/>
</dbReference>
<protein>
    <submittedName>
        <fullName evidence="2">GNAT family N-acetyltransferase</fullName>
    </submittedName>
</protein>
<keyword evidence="3" id="KW-1185">Reference proteome</keyword>
<dbReference type="PANTHER" id="PTHR43415:SF3">
    <property type="entry name" value="GNAT-FAMILY ACETYLTRANSFERASE"/>
    <property type="match status" value="1"/>
</dbReference>
<evidence type="ECO:0000313" key="2">
    <source>
        <dbReference type="EMBL" id="RAK66815.1"/>
    </source>
</evidence>
<dbReference type="GO" id="GO:0016747">
    <property type="term" value="F:acyltransferase activity, transferring groups other than amino-acyl groups"/>
    <property type="evidence" value="ECO:0007669"/>
    <property type="project" value="InterPro"/>
</dbReference>
<dbReference type="Proteomes" id="UP000248553">
    <property type="component" value="Unassembled WGS sequence"/>
</dbReference>
<dbReference type="EMBL" id="QHKM01000003">
    <property type="protein sequence ID" value="RAK66815.1"/>
    <property type="molecule type" value="Genomic_DNA"/>
</dbReference>
<reference evidence="3" key="1">
    <citation type="submission" date="2018-05" db="EMBL/GenBank/DDBJ databases">
        <authorList>
            <person name="Nie L."/>
        </authorList>
    </citation>
    <scope>NUCLEOTIDE SEQUENCE [LARGE SCALE GENOMIC DNA]</scope>
    <source>
        <strain evidence="3">NL</strain>
    </source>
</reference>
<proteinExistence type="predicted"/>
<evidence type="ECO:0000259" key="1">
    <source>
        <dbReference type="PROSITE" id="PS51186"/>
    </source>
</evidence>
<name>A0A328BJJ2_9BACT</name>
<dbReference type="OrthoDB" id="893030at2"/>
<evidence type="ECO:0000313" key="3">
    <source>
        <dbReference type="Proteomes" id="UP000248553"/>
    </source>
</evidence>
<dbReference type="InterPro" id="IPR000182">
    <property type="entry name" value="GNAT_dom"/>
</dbReference>
<feature type="domain" description="N-acetyltransferase" evidence="1">
    <location>
        <begin position="7"/>
        <end position="173"/>
    </location>
</feature>
<sequence>MLRGDTVYLRALEADDLAFLYEIENDGSVWGLASDTLTPISHYSLERYLDAAAADFYEVRQLRLVICARADDAAVGTVDLFNFEPHHRRAAVGIMVLQSRRRAGYAAEALLLTQRYARRTLHLHQLYCTIAGNNQASLRLFRGAAFRRVGVRRQWLSTDVGWEDAVEMQCVLTGQ</sequence>
<gene>
    <name evidence="2" type="ORF">DLM85_11420</name>
</gene>